<dbReference type="RefSeq" id="WP_025348942.1">
    <property type="nucleotide sequence ID" value="NZ_CP006850.1"/>
</dbReference>
<evidence type="ECO:0000313" key="3">
    <source>
        <dbReference type="Proteomes" id="UP000019150"/>
    </source>
</evidence>
<sequence>MTTISDSARAADRTTTTLAGLSVLAIWLGLFGPAWQFAPGNGAGTASTEYNFAGLVAAYEHGSNALQSAFFLWLAWFLALLTTVVVLVAARSWNPFVGAAAVVAGVVQMLVTMFAFKGDGSWADLIGGFHYTRLGAVLFYAGFVLLIVVGVRCVLRAGVPGTAPVPEPQIATGTA</sequence>
<dbReference type="PATRIC" id="fig|1415166.3.peg.2745"/>
<dbReference type="EMBL" id="CP006850">
    <property type="protein sequence ID" value="AHH17470.1"/>
    <property type="molecule type" value="Genomic_DNA"/>
</dbReference>
<keyword evidence="1" id="KW-0812">Transmembrane</keyword>
<evidence type="ECO:0000313" key="2">
    <source>
        <dbReference type="EMBL" id="AHH17470.1"/>
    </source>
</evidence>
<evidence type="ECO:0000256" key="1">
    <source>
        <dbReference type="SAM" id="Phobius"/>
    </source>
</evidence>
<name>W5TDQ7_9NOCA</name>
<protein>
    <recommendedName>
        <fullName evidence="4">DUF998 domain-containing protein</fullName>
    </recommendedName>
</protein>
<keyword evidence="3" id="KW-1185">Reference proteome</keyword>
<feature type="transmembrane region" description="Helical" evidence="1">
    <location>
        <begin position="96"/>
        <end position="116"/>
    </location>
</feature>
<keyword evidence="1" id="KW-1133">Transmembrane helix</keyword>
<evidence type="ECO:0008006" key="4">
    <source>
        <dbReference type="Google" id="ProtNLM"/>
    </source>
</evidence>
<dbReference type="AlphaFoldDB" id="W5TDQ7"/>
<proteinExistence type="predicted"/>
<dbReference type="HOGENOM" id="CLU_1609112_0_0_11"/>
<dbReference type="Proteomes" id="UP000019150">
    <property type="component" value="Chromosome"/>
</dbReference>
<reference evidence="2 3" key="1">
    <citation type="journal article" date="2014" name="Appl. Environ. Microbiol.">
        <title>Insights into the Microbial Degradation of Rubber and Gutta-Percha by Analysis of the Complete Genome of Nocardia nova SH22a.</title>
        <authorList>
            <person name="Luo Q."/>
            <person name="Hiessl S."/>
            <person name="Poehlein A."/>
            <person name="Daniel R."/>
            <person name="Steinbuchel A."/>
        </authorList>
    </citation>
    <scope>NUCLEOTIDE SEQUENCE [LARGE SCALE GENOMIC DNA]</scope>
    <source>
        <strain evidence="2">SH22a</strain>
    </source>
</reference>
<feature type="transmembrane region" description="Helical" evidence="1">
    <location>
        <begin position="136"/>
        <end position="155"/>
    </location>
</feature>
<accession>W5TDQ7</accession>
<keyword evidence="1" id="KW-0472">Membrane</keyword>
<organism evidence="2 3">
    <name type="scientific">Nocardia nova SH22a</name>
    <dbReference type="NCBI Taxonomy" id="1415166"/>
    <lineage>
        <taxon>Bacteria</taxon>
        <taxon>Bacillati</taxon>
        <taxon>Actinomycetota</taxon>
        <taxon>Actinomycetes</taxon>
        <taxon>Mycobacteriales</taxon>
        <taxon>Nocardiaceae</taxon>
        <taxon>Nocardia</taxon>
    </lineage>
</organism>
<feature type="transmembrane region" description="Helical" evidence="1">
    <location>
        <begin position="18"/>
        <end position="38"/>
    </location>
</feature>
<gene>
    <name evidence="2" type="ORF">NONO_c26780</name>
</gene>
<feature type="transmembrane region" description="Helical" evidence="1">
    <location>
        <begin position="70"/>
        <end position="89"/>
    </location>
</feature>
<dbReference type="KEGG" id="nno:NONO_c26780"/>